<gene>
    <name evidence="3" type="ORF">ACFO4N_06570</name>
</gene>
<dbReference type="Pfam" id="PF09580">
    <property type="entry name" value="Spore_YhcN_YlaJ"/>
    <property type="match status" value="1"/>
</dbReference>
<evidence type="ECO:0000313" key="4">
    <source>
        <dbReference type="Proteomes" id="UP001596022"/>
    </source>
</evidence>
<keyword evidence="3" id="KW-0449">Lipoprotein</keyword>
<organism evidence="3 4">
    <name type="scientific">Camelliibacillus cellulosilyticus</name>
    <dbReference type="NCBI Taxonomy" id="2174486"/>
    <lineage>
        <taxon>Bacteria</taxon>
        <taxon>Bacillati</taxon>
        <taxon>Bacillota</taxon>
        <taxon>Bacilli</taxon>
        <taxon>Bacillales</taxon>
        <taxon>Sporolactobacillaceae</taxon>
        <taxon>Camelliibacillus</taxon>
    </lineage>
</organism>
<feature type="compositionally biased region" description="Polar residues" evidence="1">
    <location>
        <begin position="189"/>
        <end position="201"/>
    </location>
</feature>
<dbReference type="PROSITE" id="PS51257">
    <property type="entry name" value="PROKAR_LIPOPROTEIN"/>
    <property type="match status" value="1"/>
</dbReference>
<feature type="signal peptide" evidence="2">
    <location>
        <begin position="1"/>
        <end position="17"/>
    </location>
</feature>
<keyword evidence="4" id="KW-1185">Reference proteome</keyword>
<accession>A0ABV9GML8</accession>
<evidence type="ECO:0000256" key="2">
    <source>
        <dbReference type="SAM" id="SignalP"/>
    </source>
</evidence>
<evidence type="ECO:0000313" key="3">
    <source>
        <dbReference type="EMBL" id="MFC4618394.1"/>
    </source>
</evidence>
<keyword evidence="2" id="KW-0732">Signal</keyword>
<proteinExistence type="predicted"/>
<dbReference type="RefSeq" id="WP_376845386.1">
    <property type="nucleotide sequence ID" value="NZ_JBHSFW010000001.1"/>
</dbReference>
<name>A0ABV9GML8_9BACL</name>
<dbReference type="Proteomes" id="UP001596022">
    <property type="component" value="Unassembled WGS sequence"/>
</dbReference>
<sequence length="224" mass="24839">MKKGMLTASLLAVVILAGCGIDLSNNHRSSGAGRLHDATQDVTYNGPSRQIKNHSPSDAAGGAFGYIHYSRKPGREHALSPQYVPRTDYRALADIITRVALTLPDIYDTGTLVTDKYILISYKSDSKNRQQAAAQVKATALSVVPNYYRVYVTDNPTVASEIANFKDLNANTSNVHQWLDHLINRMKQSPQGNLTKNNVKNQGMDETERPQEQNMRINDVPQKK</sequence>
<comment type="caution">
    <text evidence="3">The sequence shown here is derived from an EMBL/GenBank/DDBJ whole genome shotgun (WGS) entry which is preliminary data.</text>
</comment>
<protein>
    <submittedName>
        <fullName evidence="3">YhcN/YlaJ family sporulation lipoprotein</fullName>
    </submittedName>
</protein>
<evidence type="ECO:0000256" key="1">
    <source>
        <dbReference type="SAM" id="MobiDB-lite"/>
    </source>
</evidence>
<dbReference type="InterPro" id="IPR019076">
    <property type="entry name" value="Spore_lipoprot_YhcN/YlaJ-like"/>
</dbReference>
<feature type="region of interest" description="Disordered" evidence="1">
    <location>
        <begin position="189"/>
        <end position="224"/>
    </location>
</feature>
<reference evidence="4" key="1">
    <citation type="journal article" date="2019" name="Int. J. Syst. Evol. Microbiol.">
        <title>The Global Catalogue of Microorganisms (GCM) 10K type strain sequencing project: providing services to taxonomists for standard genome sequencing and annotation.</title>
        <authorList>
            <consortium name="The Broad Institute Genomics Platform"/>
            <consortium name="The Broad Institute Genome Sequencing Center for Infectious Disease"/>
            <person name="Wu L."/>
            <person name="Ma J."/>
        </authorList>
    </citation>
    <scope>NUCLEOTIDE SEQUENCE [LARGE SCALE GENOMIC DNA]</scope>
    <source>
        <strain evidence="4">CGMCC 1.16306</strain>
    </source>
</reference>
<feature type="chain" id="PRO_5046006322" evidence="2">
    <location>
        <begin position="18"/>
        <end position="224"/>
    </location>
</feature>
<dbReference type="EMBL" id="JBHSFW010000001">
    <property type="protein sequence ID" value="MFC4618394.1"/>
    <property type="molecule type" value="Genomic_DNA"/>
</dbReference>